<protein>
    <submittedName>
        <fullName evidence="1">Unnamed protein product</fullName>
    </submittedName>
</protein>
<proteinExistence type="predicted"/>
<reference evidence="1" key="1">
    <citation type="submission" date="2023-04" db="EMBL/GenBank/DDBJ databases">
        <title>Candida boidinii NBRC 1967.</title>
        <authorList>
            <person name="Ichikawa N."/>
            <person name="Sato H."/>
            <person name="Tonouchi N."/>
        </authorList>
    </citation>
    <scope>NUCLEOTIDE SEQUENCE</scope>
    <source>
        <strain evidence="1">NBRC 1967</strain>
    </source>
</reference>
<gene>
    <name evidence="1" type="ORF">Cboi01_000024600</name>
</gene>
<dbReference type="EMBL" id="BSXV01000059">
    <property type="protein sequence ID" value="GME87215.1"/>
    <property type="molecule type" value="Genomic_DNA"/>
</dbReference>
<comment type="caution">
    <text evidence="1">The sequence shown here is derived from an EMBL/GenBank/DDBJ whole genome shotgun (WGS) entry which is preliminary data.</text>
</comment>
<organism evidence="1 2">
    <name type="scientific">Candida boidinii</name>
    <name type="common">Yeast</name>
    <dbReference type="NCBI Taxonomy" id="5477"/>
    <lineage>
        <taxon>Eukaryota</taxon>
        <taxon>Fungi</taxon>
        <taxon>Dikarya</taxon>
        <taxon>Ascomycota</taxon>
        <taxon>Saccharomycotina</taxon>
        <taxon>Pichiomycetes</taxon>
        <taxon>Pichiales</taxon>
        <taxon>Pichiaceae</taxon>
        <taxon>Ogataea</taxon>
        <taxon>Ogataea/Candida clade</taxon>
    </lineage>
</organism>
<evidence type="ECO:0000313" key="2">
    <source>
        <dbReference type="Proteomes" id="UP001165101"/>
    </source>
</evidence>
<evidence type="ECO:0000313" key="1">
    <source>
        <dbReference type="EMBL" id="GME87215.1"/>
    </source>
</evidence>
<dbReference type="Proteomes" id="UP001165101">
    <property type="component" value="Unassembled WGS sequence"/>
</dbReference>
<keyword evidence="2" id="KW-1185">Reference proteome</keyword>
<accession>A0ACB5TEH6</accession>
<sequence>MNCLRFSTLGKLPRIIPNIRLPFQIRNVSQKTLTDKDFEHISPKINATSLHKHVISAFEKQIHAEMTTVQKATVAHIENEKHGVVVRARTGTGKTFAFGLPIIDYIKKQGADVDGSSVTAIVISPTRDLASQIKENMEKLWFNSKPNTRNKYFSLLVGQESKQRQLNGFKQKNRVPPVAVVTPGRFIDMIQNSSSVRSSFKDLKYIVIDEADELLSPGFKDDVETIVSELRTLNSSPEEIKTLLFSATVGRDVFSFAENIIGEDYTFIDAKPVESAEVTDTVEQTLVKTSSIFESYEAAIKLVIDNLNDKTFKPIIFLSSTDAVEYFHNLLKFAIGPYNKRRYTTYQLHGKLRQQVRNRQQRNYRDDPKGILVCSDVAARGLDFPGVSHVLQIGINHDISKHTHRVGRTGRAGSSGSSVIFCTETEMPYIEQLKSQGNTFIESPELVEDVELKETLQEFTAKQSEFNEELTSKLLHGYLSSPKQYITRPIDCVKDVSKLLFDLEPEREDLPFFSAKFATNYGVNSEEAREYFHIPGPPVASSGRFGSRGGKSRGGNRSRSFQNDRSSKRSYEGNDRGYRNRDRSNDRSNNRDSYSRDGGYNRDRYSRDRYSNEGSHSNEGDRYSNYSGSRNYSRSNNNSNNRNRNRERFDFE</sequence>
<name>A0ACB5TEH6_CANBO</name>